<proteinExistence type="predicted"/>
<gene>
    <name evidence="1" type="ORF">PMAA_092420</name>
</gene>
<dbReference type="Proteomes" id="UP000001294">
    <property type="component" value="Unassembled WGS sequence"/>
</dbReference>
<keyword evidence="2" id="KW-1185">Reference proteome</keyword>
<dbReference type="EMBL" id="DS995902">
    <property type="protein sequence ID" value="EEA22618.1"/>
    <property type="molecule type" value="Genomic_DNA"/>
</dbReference>
<evidence type="ECO:0000313" key="1">
    <source>
        <dbReference type="EMBL" id="EEA22618.1"/>
    </source>
</evidence>
<sequence>MDCSFQTGDYAEVKSAWELLDKEERDPTTIHIMYQVLLRDSDIDMAASLLVSLIELENGEHRYVIATVAAAVTVSSQLRRAALESAYTLIKKHPVVLKKKPINLDLHRYADDQHCIIQRI</sequence>
<name>B6QGW2_TALMQ</name>
<dbReference type="VEuPathDB" id="FungiDB:PMAA_092420"/>
<evidence type="ECO:0000313" key="2">
    <source>
        <dbReference type="Proteomes" id="UP000001294"/>
    </source>
</evidence>
<protein>
    <submittedName>
        <fullName evidence="1">Uncharacterized protein</fullName>
    </submittedName>
</protein>
<dbReference type="OrthoDB" id="4523054at2759"/>
<dbReference type="HOGENOM" id="CLU_2050426_0_0_1"/>
<dbReference type="PhylomeDB" id="B6QGW2"/>
<dbReference type="AlphaFoldDB" id="B6QGW2"/>
<accession>B6QGW2</accession>
<organism evidence="1 2">
    <name type="scientific">Talaromyces marneffei (strain ATCC 18224 / CBS 334.59 / QM 7333)</name>
    <name type="common">Penicillium marneffei</name>
    <dbReference type="NCBI Taxonomy" id="441960"/>
    <lineage>
        <taxon>Eukaryota</taxon>
        <taxon>Fungi</taxon>
        <taxon>Dikarya</taxon>
        <taxon>Ascomycota</taxon>
        <taxon>Pezizomycotina</taxon>
        <taxon>Eurotiomycetes</taxon>
        <taxon>Eurotiomycetidae</taxon>
        <taxon>Eurotiales</taxon>
        <taxon>Trichocomaceae</taxon>
        <taxon>Talaromyces</taxon>
        <taxon>Talaromyces sect. Talaromyces</taxon>
    </lineage>
</organism>
<reference evidence="2" key="1">
    <citation type="journal article" date="2015" name="Genome Announc.">
        <title>Genome sequence of the AIDS-associated pathogen Penicillium marneffei (ATCC18224) and its near taxonomic relative Talaromyces stipitatus (ATCC10500).</title>
        <authorList>
            <person name="Nierman W.C."/>
            <person name="Fedorova-Abrams N.D."/>
            <person name="Andrianopoulos A."/>
        </authorList>
    </citation>
    <scope>NUCLEOTIDE SEQUENCE [LARGE SCALE GENOMIC DNA]</scope>
    <source>
        <strain evidence="2">ATCC 18224 / CBS 334.59 / QM 7333</strain>
    </source>
</reference>